<dbReference type="GO" id="GO:0010468">
    <property type="term" value="P:regulation of gene expression"/>
    <property type="evidence" value="ECO:0007669"/>
    <property type="project" value="UniProtKB-ARBA"/>
</dbReference>
<feature type="zinc finger region" description="C3H1-type" evidence="5">
    <location>
        <begin position="170"/>
        <end position="198"/>
    </location>
</feature>
<evidence type="ECO:0000256" key="4">
    <source>
        <dbReference type="ARBA" id="ARBA00022833"/>
    </source>
</evidence>
<evidence type="ECO:0000313" key="8">
    <source>
        <dbReference type="Proteomes" id="UP000000707"/>
    </source>
</evidence>
<keyword evidence="1 5" id="KW-0479">Metal-binding</keyword>
<feature type="zinc finger region" description="C3H1-type" evidence="5">
    <location>
        <begin position="208"/>
        <end position="235"/>
    </location>
</feature>
<dbReference type="SMART" id="SM00356">
    <property type="entry name" value="ZnF_C3H1"/>
    <property type="match status" value="2"/>
</dbReference>
<evidence type="ECO:0000256" key="3">
    <source>
        <dbReference type="ARBA" id="ARBA00022771"/>
    </source>
</evidence>
<keyword evidence="2" id="KW-0677">Repeat</keyword>
<feature type="domain" description="C3H1-type" evidence="6">
    <location>
        <begin position="208"/>
        <end position="235"/>
    </location>
</feature>
<reference evidence="7 8" key="1">
    <citation type="journal article" date="2011" name="Proc. Natl. Acad. Sci. U.S.A.">
        <title>Comparative genomics of xylose-fermenting fungi for enhanced biofuel production.</title>
        <authorList>
            <person name="Wohlbach D.J."/>
            <person name="Kuo A."/>
            <person name="Sato T.K."/>
            <person name="Potts K.M."/>
            <person name="Salamov A.A."/>
            <person name="LaButti K.M."/>
            <person name="Sun H."/>
            <person name="Clum A."/>
            <person name="Pangilinan J.L."/>
            <person name="Lindquist E.A."/>
            <person name="Lucas S."/>
            <person name="Lapidus A."/>
            <person name="Jin M."/>
            <person name="Gunawan C."/>
            <person name="Balan V."/>
            <person name="Dale B.E."/>
            <person name="Jeffries T.W."/>
            <person name="Zinkel R."/>
            <person name="Barry K.W."/>
            <person name="Grigoriev I.V."/>
            <person name="Gasch A.P."/>
        </authorList>
    </citation>
    <scope>NUCLEOTIDE SEQUENCE [LARGE SCALE GENOMIC DNA]</scope>
    <source>
        <strain evidence="8">ATCC 10573 / BCRC 21748 / CBS 615 / JCM 9827 / NBRC 10315 / NRRL Y-1498 / VKM Y-70</strain>
    </source>
</reference>
<dbReference type="EMBL" id="GL996521">
    <property type="protein sequence ID" value="EGV63733.1"/>
    <property type="molecule type" value="Genomic_DNA"/>
</dbReference>
<keyword evidence="8" id="KW-1185">Reference proteome</keyword>
<evidence type="ECO:0000256" key="2">
    <source>
        <dbReference type="ARBA" id="ARBA00022737"/>
    </source>
</evidence>
<dbReference type="GO" id="GO:0006879">
    <property type="term" value="P:intracellular iron ion homeostasis"/>
    <property type="evidence" value="ECO:0007669"/>
    <property type="project" value="UniProtKB-ARBA"/>
</dbReference>
<dbReference type="InterPro" id="IPR045877">
    <property type="entry name" value="ZFP36-like"/>
</dbReference>
<proteinExistence type="predicted"/>
<dbReference type="HOGENOM" id="CLU_1180081_0_0_1"/>
<dbReference type="GO" id="GO:0003729">
    <property type="term" value="F:mRNA binding"/>
    <property type="evidence" value="ECO:0007669"/>
    <property type="project" value="InterPro"/>
</dbReference>
<dbReference type="PANTHER" id="PTHR12547:SF18">
    <property type="entry name" value="PROTEIN TIS11"/>
    <property type="match status" value="1"/>
</dbReference>
<dbReference type="eggNOG" id="KOG1677">
    <property type="taxonomic scope" value="Eukaryota"/>
</dbReference>
<dbReference type="GO" id="GO:0008270">
    <property type="term" value="F:zinc ion binding"/>
    <property type="evidence" value="ECO:0007669"/>
    <property type="project" value="UniProtKB-KW"/>
</dbReference>
<keyword evidence="4 5" id="KW-0862">Zinc</keyword>
<dbReference type="Proteomes" id="UP000000707">
    <property type="component" value="Unassembled WGS sequence"/>
</dbReference>
<dbReference type="SUPFAM" id="SSF90229">
    <property type="entry name" value="CCCH zinc finger"/>
    <property type="match status" value="2"/>
</dbReference>
<accession>G3B3U2</accession>
<sequence length="235" mass="25073">MTSIDLLSDLWSTDDTRHLHSHQSPAVRHNIWAGSQYSQNQVSINQATPSQISPPGVSSAVALVASTTSLAALSKVNSNTSTGSSSSCSLLNSGIDYDLNYIYGPSGASTTSAPPFADPCDPFASSGQSLTAANLASINSASPFKSGVSLSPISSTPGSVEDKKPVNTQLYKTELCGSFMKNSYCPYGNKCQFAHGECELKRVERPSNWRSKPCANWSRFGSCRYGNRCCFKHGH</sequence>
<dbReference type="FunFam" id="4.10.1000.10:FF:000018">
    <property type="entry name" value="Zinc finger protein"/>
    <property type="match status" value="1"/>
</dbReference>
<dbReference type="PANTHER" id="PTHR12547">
    <property type="entry name" value="CCCH ZINC FINGER/TIS11-RELATED"/>
    <property type="match status" value="1"/>
</dbReference>
<dbReference type="STRING" id="590646.G3B3U2"/>
<dbReference type="InterPro" id="IPR036855">
    <property type="entry name" value="Znf_CCCH_sf"/>
</dbReference>
<feature type="domain" description="C3H1-type" evidence="6">
    <location>
        <begin position="170"/>
        <end position="198"/>
    </location>
</feature>
<evidence type="ECO:0000313" key="7">
    <source>
        <dbReference type="EMBL" id="EGV63733.1"/>
    </source>
</evidence>
<dbReference type="AlphaFoldDB" id="G3B3U2"/>
<dbReference type="Pfam" id="PF00642">
    <property type="entry name" value="zf-CCCH"/>
    <property type="match status" value="2"/>
</dbReference>
<organism evidence="8">
    <name type="scientific">Candida tenuis (strain ATCC 10573 / BCRC 21748 / CBS 615 / JCM 9827 / NBRC 10315 / NRRL Y-1498 / VKM Y-70)</name>
    <name type="common">Yeast</name>
    <name type="synonym">Yamadazyma tenuis</name>
    <dbReference type="NCBI Taxonomy" id="590646"/>
    <lineage>
        <taxon>Eukaryota</taxon>
        <taxon>Fungi</taxon>
        <taxon>Dikarya</taxon>
        <taxon>Ascomycota</taxon>
        <taxon>Saccharomycotina</taxon>
        <taxon>Pichiomycetes</taxon>
        <taxon>Debaryomycetaceae</taxon>
        <taxon>Yamadazyma</taxon>
    </lineage>
</organism>
<protein>
    <recommendedName>
        <fullName evidence="6">C3H1-type domain-containing protein</fullName>
    </recommendedName>
</protein>
<name>G3B3U2_CANTC</name>
<keyword evidence="3 5" id="KW-0863">Zinc-finger</keyword>
<dbReference type="Gene3D" id="4.10.1000.10">
    <property type="entry name" value="Zinc finger, CCCH-type"/>
    <property type="match status" value="2"/>
</dbReference>
<dbReference type="OrthoDB" id="410307at2759"/>
<gene>
    <name evidence="7" type="ORF">CANTEDRAFT_113770</name>
</gene>
<dbReference type="InterPro" id="IPR000571">
    <property type="entry name" value="Znf_CCCH"/>
</dbReference>
<evidence type="ECO:0000256" key="1">
    <source>
        <dbReference type="ARBA" id="ARBA00022723"/>
    </source>
</evidence>
<dbReference type="FunFam" id="4.10.1000.10:FF:000001">
    <property type="entry name" value="zinc finger CCCH domain-containing protein 15-like"/>
    <property type="match status" value="1"/>
</dbReference>
<evidence type="ECO:0000256" key="5">
    <source>
        <dbReference type="PROSITE-ProRule" id="PRU00723"/>
    </source>
</evidence>
<dbReference type="PROSITE" id="PS50103">
    <property type="entry name" value="ZF_C3H1"/>
    <property type="match status" value="2"/>
</dbReference>
<evidence type="ECO:0000259" key="6">
    <source>
        <dbReference type="PROSITE" id="PS50103"/>
    </source>
</evidence>